<dbReference type="PANTHER" id="PTHR47926:SF435">
    <property type="entry name" value="PENTACOTRIPEPTIDE-REPEAT REGION OF PRORP DOMAIN-CONTAINING PROTEIN"/>
    <property type="match status" value="1"/>
</dbReference>
<dbReference type="OMA" id="SIMLDYK"/>
<reference evidence="1 3" key="1">
    <citation type="journal article" date="2017" name="Nature">
        <title>The sunflower genome provides insights into oil metabolism, flowering and Asterid evolution.</title>
        <authorList>
            <person name="Badouin H."/>
            <person name="Gouzy J."/>
            <person name="Grassa C.J."/>
            <person name="Murat F."/>
            <person name="Staton S.E."/>
            <person name="Cottret L."/>
            <person name="Lelandais-Briere C."/>
            <person name="Owens G.L."/>
            <person name="Carrere S."/>
            <person name="Mayjonade B."/>
            <person name="Legrand L."/>
            <person name="Gill N."/>
            <person name="Kane N.C."/>
            <person name="Bowers J.E."/>
            <person name="Hubner S."/>
            <person name="Bellec A."/>
            <person name="Berard A."/>
            <person name="Berges H."/>
            <person name="Blanchet N."/>
            <person name="Boniface M.C."/>
            <person name="Brunel D."/>
            <person name="Catrice O."/>
            <person name="Chaidir N."/>
            <person name="Claudel C."/>
            <person name="Donnadieu C."/>
            <person name="Faraut T."/>
            <person name="Fievet G."/>
            <person name="Helmstetter N."/>
            <person name="King M."/>
            <person name="Knapp S.J."/>
            <person name="Lai Z."/>
            <person name="Le Paslier M.C."/>
            <person name="Lippi Y."/>
            <person name="Lorenzon L."/>
            <person name="Mandel J.R."/>
            <person name="Marage G."/>
            <person name="Marchand G."/>
            <person name="Marquand E."/>
            <person name="Bret-Mestries E."/>
            <person name="Morien E."/>
            <person name="Nambeesan S."/>
            <person name="Nguyen T."/>
            <person name="Pegot-Espagnet P."/>
            <person name="Pouilly N."/>
            <person name="Raftis F."/>
            <person name="Sallet E."/>
            <person name="Schiex T."/>
            <person name="Thomas J."/>
            <person name="Vandecasteele C."/>
            <person name="Vares D."/>
            <person name="Vear F."/>
            <person name="Vautrin S."/>
            <person name="Crespi M."/>
            <person name="Mangin B."/>
            <person name="Burke J.M."/>
            <person name="Salse J."/>
            <person name="Munos S."/>
            <person name="Vincourt P."/>
            <person name="Rieseberg L.H."/>
            <person name="Langlade N.B."/>
        </authorList>
    </citation>
    <scope>NUCLEOTIDE SEQUENCE [LARGE SCALE GENOMIC DNA]</scope>
    <source>
        <strain evidence="3">cv. SF193</strain>
        <tissue evidence="1">Leaves</tissue>
    </source>
</reference>
<dbReference type="PANTHER" id="PTHR47926">
    <property type="entry name" value="PENTATRICOPEPTIDE REPEAT-CONTAINING PROTEIN"/>
    <property type="match status" value="1"/>
</dbReference>
<keyword evidence="3" id="KW-1185">Reference proteome</keyword>
<dbReference type="InParanoid" id="A0A251RP12"/>
<evidence type="ECO:0000313" key="3">
    <source>
        <dbReference type="Proteomes" id="UP000215914"/>
    </source>
</evidence>
<reference evidence="1" key="3">
    <citation type="submission" date="2020-06" db="EMBL/GenBank/DDBJ databases">
        <title>Helianthus annuus Genome sequencing and assembly Release 2.</title>
        <authorList>
            <person name="Gouzy J."/>
            <person name="Langlade N."/>
            <person name="Munos S."/>
        </authorList>
    </citation>
    <scope>NUCLEOTIDE SEQUENCE</scope>
    <source>
        <tissue evidence="1">Leaves</tissue>
    </source>
</reference>
<dbReference type="Gramene" id="mRNA:HanXRQr2_Chr17g0789451">
    <property type="protein sequence ID" value="CDS:HanXRQr2_Chr17g0789451.1"/>
    <property type="gene ID" value="HanXRQr2_Chr17g0789451"/>
</dbReference>
<evidence type="ECO:0000313" key="2">
    <source>
        <dbReference type="EMBL" id="OTF85554.1"/>
    </source>
</evidence>
<evidence type="ECO:0000313" key="1">
    <source>
        <dbReference type="EMBL" id="KAF5754283.1"/>
    </source>
</evidence>
<organism evidence="2 3">
    <name type="scientific">Helianthus annuus</name>
    <name type="common">Common sunflower</name>
    <dbReference type="NCBI Taxonomy" id="4232"/>
    <lineage>
        <taxon>Eukaryota</taxon>
        <taxon>Viridiplantae</taxon>
        <taxon>Streptophyta</taxon>
        <taxon>Embryophyta</taxon>
        <taxon>Tracheophyta</taxon>
        <taxon>Spermatophyta</taxon>
        <taxon>Magnoliopsida</taxon>
        <taxon>eudicotyledons</taxon>
        <taxon>Gunneridae</taxon>
        <taxon>Pentapetalae</taxon>
        <taxon>asterids</taxon>
        <taxon>campanulids</taxon>
        <taxon>Asterales</taxon>
        <taxon>Asteraceae</taxon>
        <taxon>Asteroideae</taxon>
        <taxon>Heliantheae alliance</taxon>
        <taxon>Heliantheae</taxon>
        <taxon>Helianthus</taxon>
    </lineage>
</organism>
<dbReference type="InterPro" id="IPR046960">
    <property type="entry name" value="PPR_At4g14850-like_plant"/>
</dbReference>
<dbReference type="PROSITE" id="PS51257">
    <property type="entry name" value="PROKAR_LIPOPROTEIN"/>
    <property type="match status" value="1"/>
</dbReference>
<dbReference type="GO" id="GO:0009451">
    <property type="term" value="P:RNA modification"/>
    <property type="evidence" value="ECO:0007669"/>
    <property type="project" value="InterPro"/>
</dbReference>
<accession>A0A251RP12</accession>
<dbReference type="InterPro" id="IPR011990">
    <property type="entry name" value="TPR-like_helical_dom_sf"/>
</dbReference>
<protein>
    <submittedName>
        <fullName evidence="1">Tetratricopeptide-like helical domain superfamily</fullName>
    </submittedName>
</protein>
<dbReference type="AlphaFoldDB" id="A0A251RP12"/>
<gene>
    <name evidence="2" type="ORF">HannXRQ_Chr17g0541181</name>
    <name evidence="1" type="ORF">HanXRQr2_Chr17g0789451</name>
</gene>
<dbReference type="Gene3D" id="1.25.40.10">
    <property type="entry name" value="Tetratricopeptide repeat domain"/>
    <property type="match status" value="1"/>
</dbReference>
<dbReference type="GO" id="GO:0003723">
    <property type="term" value="F:RNA binding"/>
    <property type="evidence" value="ECO:0007669"/>
    <property type="project" value="InterPro"/>
</dbReference>
<name>A0A251RP12_HELAN</name>
<dbReference type="EMBL" id="CM007906">
    <property type="protein sequence ID" value="OTF85554.1"/>
    <property type="molecule type" value="Genomic_DNA"/>
</dbReference>
<proteinExistence type="predicted"/>
<dbReference type="EMBL" id="MNCJ02000332">
    <property type="protein sequence ID" value="KAF5754283.1"/>
    <property type="molecule type" value="Genomic_DNA"/>
</dbReference>
<dbReference type="Proteomes" id="UP000215914">
    <property type="component" value="Chromosome 17"/>
</dbReference>
<sequence>MEVYKKMKSTNLNPSQSTFMAVLSACSHAGLVDLGRLLFRSIMLDYKMDPSPDNHGCLVDLMSRNGYRGDG</sequence>
<reference evidence="2" key="2">
    <citation type="submission" date="2017-02" db="EMBL/GenBank/DDBJ databases">
        <title>Sunflower complete genome.</title>
        <authorList>
            <person name="Langlade N."/>
            <person name="Munos S."/>
        </authorList>
    </citation>
    <scope>NUCLEOTIDE SEQUENCE [LARGE SCALE GENOMIC DNA]</scope>
    <source>
        <tissue evidence="2">Leaves</tissue>
    </source>
</reference>